<evidence type="ECO:0000313" key="1">
    <source>
        <dbReference type="EMBL" id="CAJ1935744.1"/>
    </source>
</evidence>
<protein>
    <submittedName>
        <fullName evidence="1">Uncharacterized protein</fullName>
    </submittedName>
</protein>
<accession>A0AA86VB21</accession>
<evidence type="ECO:0000313" key="2">
    <source>
        <dbReference type="Proteomes" id="UP001189624"/>
    </source>
</evidence>
<reference evidence="1" key="1">
    <citation type="submission" date="2023-10" db="EMBL/GenBank/DDBJ databases">
        <authorList>
            <person name="Domelevo Entfellner J.-B."/>
        </authorList>
    </citation>
    <scope>NUCLEOTIDE SEQUENCE</scope>
</reference>
<gene>
    <name evidence="1" type="ORF">AYBTSS11_LOCUS7080</name>
</gene>
<organism evidence="1 2">
    <name type="scientific">Sphenostylis stenocarpa</name>
    <dbReference type="NCBI Taxonomy" id="92480"/>
    <lineage>
        <taxon>Eukaryota</taxon>
        <taxon>Viridiplantae</taxon>
        <taxon>Streptophyta</taxon>
        <taxon>Embryophyta</taxon>
        <taxon>Tracheophyta</taxon>
        <taxon>Spermatophyta</taxon>
        <taxon>Magnoliopsida</taxon>
        <taxon>eudicotyledons</taxon>
        <taxon>Gunneridae</taxon>
        <taxon>Pentapetalae</taxon>
        <taxon>rosids</taxon>
        <taxon>fabids</taxon>
        <taxon>Fabales</taxon>
        <taxon>Fabaceae</taxon>
        <taxon>Papilionoideae</taxon>
        <taxon>50 kb inversion clade</taxon>
        <taxon>NPAAA clade</taxon>
        <taxon>indigoferoid/millettioid clade</taxon>
        <taxon>Phaseoleae</taxon>
        <taxon>Sphenostylis</taxon>
    </lineage>
</organism>
<dbReference type="AlphaFoldDB" id="A0AA86VB21"/>
<proteinExistence type="predicted"/>
<dbReference type="Proteomes" id="UP001189624">
    <property type="component" value="Chromosome 3"/>
</dbReference>
<dbReference type="EMBL" id="OY731400">
    <property type="protein sequence ID" value="CAJ1935744.1"/>
    <property type="molecule type" value="Genomic_DNA"/>
</dbReference>
<keyword evidence="2" id="KW-1185">Reference proteome</keyword>
<name>A0AA86VB21_9FABA</name>
<dbReference type="Gramene" id="rna-AYBTSS11_LOCUS7080">
    <property type="protein sequence ID" value="CAJ1935744.1"/>
    <property type="gene ID" value="gene-AYBTSS11_LOCUS7080"/>
</dbReference>
<sequence>MPTATTDPNHPKKSEKYSKIDYFTEVHDLCIEDKKKKDNPVDKGEILGKKIIH</sequence>